<dbReference type="STRING" id="1619044.UY92_C0014G0100"/>
<proteinExistence type="predicted"/>
<dbReference type="PANTHER" id="PTHR37953:SF1">
    <property type="entry name" value="UPF0127 PROTEIN MJ1496"/>
    <property type="match status" value="1"/>
</dbReference>
<evidence type="ECO:0000313" key="2">
    <source>
        <dbReference type="Proteomes" id="UP000033870"/>
    </source>
</evidence>
<dbReference type="InterPro" id="IPR038695">
    <property type="entry name" value="Saro_0823-like_sf"/>
</dbReference>
<evidence type="ECO:0000313" key="1">
    <source>
        <dbReference type="EMBL" id="KKW41775.1"/>
    </source>
</evidence>
<reference evidence="1 2" key="1">
    <citation type="journal article" date="2015" name="Nature">
        <title>rRNA introns, odd ribosomes, and small enigmatic genomes across a large radiation of phyla.</title>
        <authorList>
            <person name="Brown C.T."/>
            <person name="Hug L.A."/>
            <person name="Thomas B.C."/>
            <person name="Sharon I."/>
            <person name="Castelle C.J."/>
            <person name="Singh A."/>
            <person name="Wilkins M.J."/>
            <person name="Williams K.H."/>
            <person name="Banfield J.F."/>
        </authorList>
    </citation>
    <scope>NUCLEOTIDE SEQUENCE [LARGE SCALE GENOMIC DNA]</scope>
</reference>
<sequence>MKPLTPSGKKRVKITVGILFAAAAILQLWKWHWPEASVVLSGRELRVQVAKTFYHQHRGLGGREALAPYDGLLFPFGIPSRYAFVMRDMRFPIDIIWFRGGAVVDIAPNVQPENRPEEQLTRYYPRTEADLALEVPAGWAERHGVKLGDRISTLKAD</sequence>
<dbReference type="EMBL" id="LCRX01000014">
    <property type="protein sequence ID" value="KKW41775.1"/>
    <property type="molecule type" value="Genomic_DNA"/>
</dbReference>
<name>A0A0G1YF18_9BACT</name>
<dbReference type="Pfam" id="PF02643">
    <property type="entry name" value="DUF192"/>
    <property type="match status" value="1"/>
</dbReference>
<dbReference type="Gene3D" id="2.60.120.1140">
    <property type="entry name" value="Protein of unknown function DUF192"/>
    <property type="match status" value="1"/>
</dbReference>
<protein>
    <recommendedName>
        <fullName evidence="3">DUF192 domain-containing protein</fullName>
    </recommendedName>
</protein>
<dbReference type="AlphaFoldDB" id="A0A0G1YF18"/>
<evidence type="ECO:0008006" key="3">
    <source>
        <dbReference type="Google" id="ProtNLM"/>
    </source>
</evidence>
<organism evidence="1 2">
    <name type="scientific">Candidatus Magasanikbacteria bacterium GW2011_GWA2_56_11</name>
    <dbReference type="NCBI Taxonomy" id="1619044"/>
    <lineage>
        <taxon>Bacteria</taxon>
        <taxon>Candidatus Magasanikiibacteriota</taxon>
    </lineage>
</organism>
<dbReference type="Proteomes" id="UP000033870">
    <property type="component" value="Unassembled WGS sequence"/>
</dbReference>
<comment type="caution">
    <text evidence="1">The sequence shown here is derived from an EMBL/GenBank/DDBJ whole genome shotgun (WGS) entry which is preliminary data.</text>
</comment>
<accession>A0A0G1YF18</accession>
<gene>
    <name evidence="1" type="ORF">UY92_C0014G0100</name>
</gene>
<dbReference type="PANTHER" id="PTHR37953">
    <property type="entry name" value="UPF0127 PROTEIN MJ1496"/>
    <property type="match status" value="1"/>
</dbReference>
<dbReference type="InterPro" id="IPR003795">
    <property type="entry name" value="DUF192"/>
</dbReference>